<dbReference type="Gene3D" id="3.40.50.300">
    <property type="entry name" value="P-loop containing nucleotide triphosphate hydrolases"/>
    <property type="match status" value="1"/>
</dbReference>
<evidence type="ECO:0000259" key="1">
    <source>
        <dbReference type="Pfam" id="PF01926"/>
    </source>
</evidence>
<evidence type="ECO:0000313" key="2">
    <source>
        <dbReference type="EMBL" id="MBB0245324.1"/>
    </source>
</evidence>
<evidence type="ECO:0000313" key="3">
    <source>
        <dbReference type="Proteomes" id="UP000538929"/>
    </source>
</evidence>
<organism evidence="2 3">
    <name type="scientific">Streptomyces alkaliphilus</name>
    <dbReference type="NCBI Taxonomy" id="1472722"/>
    <lineage>
        <taxon>Bacteria</taxon>
        <taxon>Bacillati</taxon>
        <taxon>Actinomycetota</taxon>
        <taxon>Actinomycetes</taxon>
        <taxon>Kitasatosporales</taxon>
        <taxon>Streptomycetaceae</taxon>
        <taxon>Streptomyces</taxon>
    </lineage>
</organism>
<dbReference type="InterPro" id="IPR006073">
    <property type="entry name" value="GTP-bd"/>
</dbReference>
<dbReference type="GO" id="GO:0002098">
    <property type="term" value="P:tRNA wobble uridine modification"/>
    <property type="evidence" value="ECO:0007669"/>
    <property type="project" value="TreeGrafter"/>
</dbReference>
<dbReference type="InterPro" id="IPR027417">
    <property type="entry name" value="P-loop_NTPase"/>
</dbReference>
<proteinExistence type="predicted"/>
<dbReference type="GO" id="GO:0005525">
    <property type="term" value="F:GTP binding"/>
    <property type="evidence" value="ECO:0007669"/>
    <property type="project" value="InterPro"/>
</dbReference>
<dbReference type="GO" id="GO:0030488">
    <property type="term" value="P:tRNA methylation"/>
    <property type="evidence" value="ECO:0007669"/>
    <property type="project" value="TreeGrafter"/>
</dbReference>
<dbReference type="GO" id="GO:0005829">
    <property type="term" value="C:cytosol"/>
    <property type="evidence" value="ECO:0007669"/>
    <property type="project" value="TreeGrafter"/>
</dbReference>
<dbReference type="RefSeq" id="WP_182606822.1">
    <property type="nucleotide sequence ID" value="NZ_VKHT01000456.1"/>
</dbReference>
<dbReference type="EMBL" id="VKHT01000456">
    <property type="protein sequence ID" value="MBB0245324.1"/>
    <property type="molecule type" value="Genomic_DNA"/>
</dbReference>
<keyword evidence="3" id="KW-1185">Reference proteome</keyword>
<sequence>MDRIDEREIRERVRRAVAEEKSRPLSVAIVGQTGVGKSSLLNALFGTTLEVGDVAPTTKEPEPVRVKGARGHEIVFWDMPGIGESATADRRYLELYLTRLVECDVVLWALHADSRSVTYDRNVLDRLLDSAGEDARRALVGKITLVLTKVDMLAPPPWIFAKERKDGFFAPSAELEARIGAKADYFEEAFLASYAEWFRSRTYDDCGFSPPDDRFEVDSGHVVFNGHLMAEECERLSRKHPEFSGVFSRLRDNCRVICCSSAFRYGLAELLSVVVNKIDLSASGRFGKVIGRVEDVQRVKVSEVRSAGTIVVWDIRRDRKVFDFLDVDF</sequence>
<dbReference type="PANTHER" id="PTHR42714">
    <property type="entry name" value="TRNA MODIFICATION GTPASE GTPBP3"/>
    <property type="match status" value="1"/>
</dbReference>
<dbReference type="SUPFAM" id="SSF52540">
    <property type="entry name" value="P-loop containing nucleoside triphosphate hydrolases"/>
    <property type="match status" value="1"/>
</dbReference>
<protein>
    <recommendedName>
        <fullName evidence="1">G domain-containing protein</fullName>
    </recommendedName>
</protein>
<dbReference type="Proteomes" id="UP000538929">
    <property type="component" value="Unassembled WGS sequence"/>
</dbReference>
<feature type="domain" description="G" evidence="1">
    <location>
        <begin position="27"/>
        <end position="126"/>
    </location>
</feature>
<dbReference type="AlphaFoldDB" id="A0A7W3TEE3"/>
<comment type="caution">
    <text evidence="2">The sequence shown here is derived from an EMBL/GenBank/DDBJ whole genome shotgun (WGS) entry which is preliminary data.</text>
</comment>
<gene>
    <name evidence="2" type="ORF">FNQ90_14745</name>
</gene>
<name>A0A7W3TEE3_9ACTN</name>
<dbReference type="PANTHER" id="PTHR42714:SF2">
    <property type="entry name" value="TRNA MODIFICATION GTPASE GTPBP3, MITOCHONDRIAL"/>
    <property type="match status" value="1"/>
</dbReference>
<reference evidence="3" key="1">
    <citation type="submission" date="2019-10" db="EMBL/GenBank/DDBJ databases">
        <title>Streptomyces sp. nov., a novel actinobacterium isolated from alkaline environment.</title>
        <authorList>
            <person name="Golinska P."/>
        </authorList>
    </citation>
    <scope>NUCLEOTIDE SEQUENCE [LARGE SCALE GENOMIC DNA]</scope>
    <source>
        <strain evidence="3">DSM 42118</strain>
    </source>
</reference>
<dbReference type="Pfam" id="PF01926">
    <property type="entry name" value="MMR_HSR1"/>
    <property type="match status" value="1"/>
</dbReference>
<accession>A0A7W3TEE3</accession>